<name>A0A0T5VK55_9SPHI</name>
<dbReference type="STRING" id="687842.ASU31_23860"/>
<dbReference type="GO" id="GO:0046404">
    <property type="term" value="F:ATP-dependent polydeoxyribonucleotide 5'-hydroxyl-kinase activity"/>
    <property type="evidence" value="ECO:0007669"/>
    <property type="project" value="TreeGrafter"/>
</dbReference>
<protein>
    <submittedName>
        <fullName evidence="1">Kinase</fullName>
    </submittedName>
</protein>
<accession>A0A0T5VK55</accession>
<dbReference type="Proteomes" id="UP000051950">
    <property type="component" value="Unassembled WGS sequence"/>
</dbReference>
<dbReference type="EMBL" id="LMZQ01000039">
    <property type="protein sequence ID" value="KRT13589.1"/>
    <property type="molecule type" value="Genomic_DNA"/>
</dbReference>
<keyword evidence="2" id="KW-1185">Reference proteome</keyword>
<dbReference type="InterPro" id="IPR027417">
    <property type="entry name" value="P-loop_NTPase"/>
</dbReference>
<dbReference type="Gene3D" id="3.40.50.300">
    <property type="entry name" value="P-loop containing nucleotide triphosphate hydrolases"/>
    <property type="match status" value="1"/>
</dbReference>
<dbReference type="PANTHER" id="PTHR12083:SF9">
    <property type="entry name" value="BIFUNCTIONAL POLYNUCLEOTIDE PHOSPHATASE_KINASE"/>
    <property type="match status" value="1"/>
</dbReference>
<dbReference type="RefSeq" id="WP_057934755.1">
    <property type="nucleotide sequence ID" value="NZ_LMZQ01000039.1"/>
</dbReference>
<keyword evidence="1" id="KW-0418">Kinase</keyword>
<dbReference type="GO" id="GO:0006281">
    <property type="term" value="P:DNA repair"/>
    <property type="evidence" value="ECO:0007669"/>
    <property type="project" value="TreeGrafter"/>
</dbReference>
<keyword evidence="1" id="KW-0808">Transferase</keyword>
<dbReference type="SUPFAM" id="SSF52540">
    <property type="entry name" value="P-loop containing nucleoside triphosphate hydrolases"/>
    <property type="match status" value="1"/>
</dbReference>
<dbReference type="AlphaFoldDB" id="A0A0T5VK55"/>
<comment type="caution">
    <text evidence="1">The sequence shown here is derived from an EMBL/GenBank/DDBJ whole genome shotgun (WGS) entry which is preliminary data.</text>
</comment>
<gene>
    <name evidence="1" type="ORF">ASU31_23860</name>
</gene>
<dbReference type="GO" id="GO:0046403">
    <property type="term" value="F:polynucleotide 3'-phosphatase activity"/>
    <property type="evidence" value="ECO:0007669"/>
    <property type="project" value="TreeGrafter"/>
</dbReference>
<proteinExistence type="predicted"/>
<reference evidence="1 2" key="1">
    <citation type="submission" date="2015-11" db="EMBL/GenBank/DDBJ databases">
        <title>Sequence of Pedobacter ginsenosidimutans.</title>
        <authorList>
            <person name="Carson E."/>
            <person name="Keyser V."/>
            <person name="Newman J."/>
            <person name="Miller J."/>
        </authorList>
    </citation>
    <scope>NUCLEOTIDE SEQUENCE [LARGE SCALE GENOMIC DNA]</scope>
    <source>
        <strain evidence="1 2">KACC 14530</strain>
    </source>
</reference>
<evidence type="ECO:0000313" key="1">
    <source>
        <dbReference type="EMBL" id="KRT13589.1"/>
    </source>
</evidence>
<dbReference type="GO" id="GO:0003690">
    <property type="term" value="F:double-stranded DNA binding"/>
    <property type="evidence" value="ECO:0007669"/>
    <property type="project" value="TreeGrafter"/>
</dbReference>
<organism evidence="1 2">
    <name type="scientific">Pedobacter ginsenosidimutans</name>
    <dbReference type="NCBI Taxonomy" id="687842"/>
    <lineage>
        <taxon>Bacteria</taxon>
        <taxon>Pseudomonadati</taxon>
        <taxon>Bacteroidota</taxon>
        <taxon>Sphingobacteriia</taxon>
        <taxon>Sphingobacteriales</taxon>
        <taxon>Sphingobacteriaceae</taxon>
        <taxon>Pedobacter</taxon>
    </lineage>
</organism>
<sequence length="148" mass="17153">MEAIIFCGIQATGKTTFFKERFFRSHIRISLDLLNTRNKELRFIETCINTSQPFVIDNTNPSLEERAKYITIAKANKFKVIGYYFQSKLVEAITHNNQRSGKEKIPEIGIKGTFKKLSLPSINEGFDELYYVTAENNEFTIKPWSDEI</sequence>
<dbReference type="PANTHER" id="PTHR12083">
    <property type="entry name" value="BIFUNCTIONAL POLYNUCLEOTIDE PHOSPHATASE/KINASE"/>
    <property type="match status" value="1"/>
</dbReference>
<evidence type="ECO:0000313" key="2">
    <source>
        <dbReference type="Proteomes" id="UP000051950"/>
    </source>
</evidence>
<dbReference type="OrthoDB" id="8564590at2"/>